<dbReference type="Proteomes" id="UP000887013">
    <property type="component" value="Unassembled WGS sequence"/>
</dbReference>
<comment type="caution">
    <text evidence="1">The sequence shown here is derived from an EMBL/GenBank/DDBJ whole genome shotgun (WGS) entry which is preliminary data.</text>
</comment>
<proteinExistence type="predicted"/>
<name>A0A8X6NZQ9_NEPPI</name>
<dbReference type="EMBL" id="BMAW01064069">
    <property type="protein sequence ID" value="GFT43178.1"/>
    <property type="molecule type" value="Genomic_DNA"/>
</dbReference>
<dbReference type="AlphaFoldDB" id="A0A8X6NZQ9"/>
<organism evidence="1 2">
    <name type="scientific">Nephila pilipes</name>
    <name type="common">Giant wood spider</name>
    <name type="synonym">Nephila maculata</name>
    <dbReference type="NCBI Taxonomy" id="299642"/>
    <lineage>
        <taxon>Eukaryota</taxon>
        <taxon>Metazoa</taxon>
        <taxon>Ecdysozoa</taxon>
        <taxon>Arthropoda</taxon>
        <taxon>Chelicerata</taxon>
        <taxon>Arachnida</taxon>
        <taxon>Araneae</taxon>
        <taxon>Araneomorphae</taxon>
        <taxon>Entelegynae</taxon>
        <taxon>Araneoidea</taxon>
        <taxon>Nephilidae</taxon>
        <taxon>Nephila</taxon>
    </lineage>
</organism>
<evidence type="ECO:0000313" key="1">
    <source>
        <dbReference type="EMBL" id="GFT43178.1"/>
    </source>
</evidence>
<protein>
    <submittedName>
        <fullName evidence="1">Uncharacterized protein</fullName>
    </submittedName>
</protein>
<keyword evidence="2" id="KW-1185">Reference proteome</keyword>
<sequence>MMNGKGRAEKRKEEKSGELCYALLRCLLTALLNHGEKRGTFPSMQGLDRVGLVGLLFLLPHYSSYRTVDGYTLLL</sequence>
<reference evidence="1" key="1">
    <citation type="submission" date="2020-08" db="EMBL/GenBank/DDBJ databases">
        <title>Multicomponent nature underlies the extraordinary mechanical properties of spider dragline silk.</title>
        <authorList>
            <person name="Kono N."/>
            <person name="Nakamura H."/>
            <person name="Mori M."/>
            <person name="Yoshida Y."/>
            <person name="Ohtoshi R."/>
            <person name="Malay A.D."/>
            <person name="Moran D.A.P."/>
            <person name="Tomita M."/>
            <person name="Numata K."/>
            <person name="Arakawa K."/>
        </authorList>
    </citation>
    <scope>NUCLEOTIDE SEQUENCE</scope>
</reference>
<evidence type="ECO:0000313" key="2">
    <source>
        <dbReference type="Proteomes" id="UP000887013"/>
    </source>
</evidence>
<gene>
    <name evidence="1" type="ORF">NPIL_62101</name>
</gene>
<accession>A0A8X6NZQ9</accession>